<evidence type="ECO:0000313" key="2">
    <source>
        <dbReference type="Proteomes" id="UP001055125"/>
    </source>
</evidence>
<name>A0ABQ4S6R7_9HYPH</name>
<keyword evidence="2" id="KW-1185">Reference proteome</keyword>
<organism evidence="1 2">
    <name type="scientific">Methylobacterium iners</name>
    <dbReference type="NCBI Taxonomy" id="418707"/>
    <lineage>
        <taxon>Bacteria</taxon>
        <taxon>Pseudomonadati</taxon>
        <taxon>Pseudomonadota</taxon>
        <taxon>Alphaproteobacteria</taxon>
        <taxon>Hyphomicrobiales</taxon>
        <taxon>Methylobacteriaceae</taxon>
        <taxon>Methylobacterium</taxon>
    </lineage>
</organism>
<proteinExistence type="predicted"/>
<reference evidence="1" key="2">
    <citation type="submission" date="2021-08" db="EMBL/GenBank/DDBJ databases">
        <authorList>
            <person name="Tani A."/>
            <person name="Ola A."/>
            <person name="Ogura Y."/>
            <person name="Katsura K."/>
            <person name="Hayashi T."/>
        </authorList>
    </citation>
    <scope>NUCLEOTIDE SEQUENCE</scope>
    <source>
        <strain evidence="1">DSM 19015</strain>
    </source>
</reference>
<accession>A0ABQ4S6R7</accession>
<dbReference type="EMBL" id="BPQP01000114">
    <property type="protein sequence ID" value="GJD97817.1"/>
    <property type="molecule type" value="Genomic_DNA"/>
</dbReference>
<gene>
    <name evidence="1" type="ORF">OCOJLMKI_5056</name>
</gene>
<sequence length="75" mass="7731">MSAFVVSKFQIDAILTAALNYGADGAAVVVRDVVAVFVHPAHVEAAAKAGIPAEAMARNVMESLAAAFRAGLRYA</sequence>
<protein>
    <submittedName>
        <fullName evidence="1">Uncharacterized protein</fullName>
    </submittedName>
</protein>
<comment type="caution">
    <text evidence="1">The sequence shown here is derived from an EMBL/GenBank/DDBJ whole genome shotgun (WGS) entry which is preliminary data.</text>
</comment>
<dbReference type="Proteomes" id="UP001055125">
    <property type="component" value="Unassembled WGS sequence"/>
</dbReference>
<evidence type="ECO:0000313" key="1">
    <source>
        <dbReference type="EMBL" id="GJD97817.1"/>
    </source>
</evidence>
<dbReference type="RefSeq" id="WP_238246858.1">
    <property type="nucleotide sequence ID" value="NZ_BPQP01000114.1"/>
</dbReference>
<reference evidence="1" key="1">
    <citation type="journal article" date="2021" name="Front. Microbiol.">
        <title>Comprehensive Comparative Genomics and Phenotyping of Methylobacterium Species.</title>
        <authorList>
            <person name="Alessa O."/>
            <person name="Ogura Y."/>
            <person name="Fujitani Y."/>
            <person name="Takami H."/>
            <person name="Hayashi T."/>
            <person name="Sahin N."/>
            <person name="Tani A."/>
        </authorList>
    </citation>
    <scope>NUCLEOTIDE SEQUENCE</scope>
    <source>
        <strain evidence="1">DSM 19015</strain>
    </source>
</reference>